<name>A0A7V0Z733_UNCW3</name>
<dbReference type="CDD" id="cd03375">
    <property type="entry name" value="TPP_OGFOR"/>
    <property type="match status" value="1"/>
</dbReference>
<protein>
    <submittedName>
        <fullName evidence="4">2-oxoacid:ferredoxin oxidoreductase subunit beta</fullName>
    </submittedName>
</protein>
<evidence type="ECO:0000259" key="3">
    <source>
        <dbReference type="Pfam" id="PF02775"/>
    </source>
</evidence>
<dbReference type="AlphaFoldDB" id="A0A7V0Z733"/>
<dbReference type="GO" id="GO:0016625">
    <property type="term" value="F:oxidoreductase activity, acting on the aldehyde or oxo group of donors, iron-sulfur protein as acceptor"/>
    <property type="evidence" value="ECO:0007669"/>
    <property type="project" value="UniProtKB-ARBA"/>
</dbReference>
<dbReference type="InterPro" id="IPR029061">
    <property type="entry name" value="THDP-binding"/>
</dbReference>
<dbReference type="Pfam" id="PF02775">
    <property type="entry name" value="TPP_enzyme_C"/>
    <property type="match status" value="1"/>
</dbReference>
<dbReference type="GO" id="GO:0030976">
    <property type="term" value="F:thiamine pyrophosphate binding"/>
    <property type="evidence" value="ECO:0007669"/>
    <property type="project" value="InterPro"/>
</dbReference>
<dbReference type="SUPFAM" id="SSF52518">
    <property type="entry name" value="Thiamin diphosphate-binding fold (THDP-binding)"/>
    <property type="match status" value="1"/>
</dbReference>
<sequence>MSEIGTEEVVASKEPTGHPKENLLRMDRMPHIWCPSCGIGSALSAFLIALEKSNLDLNKVAVVSGIGCTGRVAGYIKLDSFHTTHGRPIPFATGLKLANPELKVVVFSGDGDLVAIGGNHLIHAARRNMDIMVICVNNFIYGMTGGQVAATTPETAICSTSPYGNFDTPFNLPYLMDTCGAVYVARYTALDIRRLSNAILEAFNKKGFSFIEVIAPCATLYARLNRLGTGLDILKYYHDNSIIKHNADPRELEIKFQGPIIVGKFVDRERPTFIEAMNQRFKTVLGDKYQLYGMTDECLPESGNEGG</sequence>
<dbReference type="PANTHER" id="PTHR48084">
    <property type="entry name" value="2-OXOGLUTARATE OXIDOREDUCTASE SUBUNIT KORB-RELATED"/>
    <property type="match status" value="1"/>
</dbReference>
<evidence type="ECO:0000256" key="1">
    <source>
        <dbReference type="ARBA" id="ARBA00023002"/>
    </source>
</evidence>
<dbReference type="InterPro" id="IPR051457">
    <property type="entry name" value="2-oxoacid:Fd_oxidoreductase"/>
</dbReference>
<proteinExistence type="predicted"/>
<evidence type="ECO:0000313" key="4">
    <source>
        <dbReference type="EMBL" id="HDY59877.1"/>
    </source>
</evidence>
<accession>A0A7V0Z733</accession>
<organism evidence="4">
    <name type="scientific">candidate division WOR-3 bacterium</name>
    <dbReference type="NCBI Taxonomy" id="2052148"/>
    <lineage>
        <taxon>Bacteria</taxon>
        <taxon>Bacteria division WOR-3</taxon>
    </lineage>
</organism>
<evidence type="ECO:0000256" key="2">
    <source>
        <dbReference type="SAM" id="MobiDB-lite"/>
    </source>
</evidence>
<dbReference type="GO" id="GO:0045333">
    <property type="term" value="P:cellular respiration"/>
    <property type="evidence" value="ECO:0007669"/>
    <property type="project" value="UniProtKB-ARBA"/>
</dbReference>
<dbReference type="Gene3D" id="3.40.50.970">
    <property type="match status" value="1"/>
</dbReference>
<reference evidence="4" key="1">
    <citation type="journal article" date="2020" name="mSystems">
        <title>Genome- and Community-Level Interaction Insights into Carbon Utilization and Element Cycling Functions of Hydrothermarchaeota in Hydrothermal Sediment.</title>
        <authorList>
            <person name="Zhou Z."/>
            <person name="Liu Y."/>
            <person name="Xu W."/>
            <person name="Pan J."/>
            <person name="Luo Z.H."/>
            <person name="Li M."/>
        </authorList>
    </citation>
    <scope>NUCLEOTIDE SEQUENCE [LARGE SCALE GENOMIC DNA]</scope>
    <source>
        <strain evidence="4">SpSt-258</strain>
    </source>
</reference>
<keyword evidence="1" id="KW-0560">Oxidoreductase</keyword>
<dbReference type="InterPro" id="IPR011766">
    <property type="entry name" value="TPP_enzyme_TPP-bd"/>
</dbReference>
<comment type="caution">
    <text evidence="4">The sequence shown here is derived from an EMBL/GenBank/DDBJ whole genome shotgun (WGS) entry which is preliminary data.</text>
</comment>
<dbReference type="EMBL" id="DSKY01000022">
    <property type="protein sequence ID" value="HDY59877.1"/>
    <property type="molecule type" value="Genomic_DNA"/>
</dbReference>
<feature type="domain" description="Thiamine pyrophosphate enzyme TPP-binding" evidence="3">
    <location>
        <begin position="73"/>
        <end position="213"/>
    </location>
</feature>
<feature type="region of interest" description="Disordered" evidence="2">
    <location>
        <begin position="1"/>
        <end position="21"/>
    </location>
</feature>
<dbReference type="PANTHER" id="PTHR48084:SF1">
    <property type="entry name" value="2-OXOGLUTARATE SYNTHASE SUBUNIT KORB"/>
    <property type="match status" value="1"/>
</dbReference>
<gene>
    <name evidence="4" type="ORF">ENP86_10085</name>
</gene>